<evidence type="ECO:0000313" key="4">
    <source>
        <dbReference type="EMBL" id="PWZ01927.1"/>
    </source>
</evidence>
<name>A0A317XUH6_9BASI</name>
<keyword evidence="3" id="KW-0732">Signal</keyword>
<evidence type="ECO:0000313" key="5">
    <source>
        <dbReference type="Proteomes" id="UP000246740"/>
    </source>
</evidence>
<keyword evidence="2" id="KW-0812">Transmembrane</keyword>
<proteinExistence type="predicted"/>
<evidence type="ECO:0000256" key="1">
    <source>
        <dbReference type="SAM" id="MobiDB-lite"/>
    </source>
</evidence>
<feature type="transmembrane region" description="Helical" evidence="2">
    <location>
        <begin position="96"/>
        <end position="114"/>
    </location>
</feature>
<protein>
    <recommendedName>
        <fullName evidence="6">Transmembrane protein</fullName>
    </recommendedName>
</protein>
<feature type="compositionally biased region" description="Polar residues" evidence="1">
    <location>
        <begin position="158"/>
        <end position="198"/>
    </location>
</feature>
<sequence length="198" mass="21650">MKLHFLVWVLSALHFLSGWPNQVLYSTVPYSLVGYIPSKSTHLVMLRYPGRSAVVSVSRGTLSGCRFVSTSTTSSPGTVRGATKASKEGFNHPRTIFYGWAALIFVAGFGYYTVKSANTAKKREFMIKQGHALQQQQLDGDGQAVDGATTQPPPPMLMSSTNQERFAQSPLQSLTAAFNRQTTQRSRTAEQSQPGDAK</sequence>
<keyword evidence="2" id="KW-0472">Membrane</keyword>
<keyword evidence="5" id="KW-1185">Reference proteome</keyword>
<evidence type="ECO:0008006" key="6">
    <source>
        <dbReference type="Google" id="ProtNLM"/>
    </source>
</evidence>
<feature type="region of interest" description="Disordered" evidence="1">
    <location>
        <begin position="132"/>
        <end position="198"/>
    </location>
</feature>
<dbReference type="OrthoDB" id="2551977at2759"/>
<organism evidence="4 5">
    <name type="scientific">Testicularia cyperi</name>
    <dbReference type="NCBI Taxonomy" id="1882483"/>
    <lineage>
        <taxon>Eukaryota</taxon>
        <taxon>Fungi</taxon>
        <taxon>Dikarya</taxon>
        <taxon>Basidiomycota</taxon>
        <taxon>Ustilaginomycotina</taxon>
        <taxon>Ustilaginomycetes</taxon>
        <taxon>Ustilaginales</taxon>
        <taxon>Anthracoideaceae</taxon>
        <taxon>Testicularia</taxon>
    </lineage>
</organism>
<dbReference type="Proteomes" id="UP000246740">
    <property type="component" value="Unassembled WGS sequence"/>
</dbReference>
<dbReference type="AlphaFoldDB" id="A0A317XUH6"/>
<evidence type="ECO:0000256" key="2">
    <source>
        <dbReference type="SAM" id="Phobius"/>
    </source>
</evidence>
<reference evidence="4 5" key="1">
    <citation type="journal article" date="2018" name="Mol. Biol. Evol.">
        <title>Broad Genomic Sampling Reveals a Smut Pathogenic Ancestry of the Fungal Clade Ustilaginomycotina.</title>
        <authorList>
            <person name="Kijpornyongpan T."/>
            <person name="Mondo S.J."/>
            <person name="Barry K."/>
            <person name="Sandor L."/>
            <person name="Lee J."/>
            <person name="Lipzen A."/>
            <person name="Pangilinan J."/>
            <person name="LaButti K."/>
            <person name="Hainaut M."/>
            <person name="Henrissat B."/>
            <person name="Grigoriev I.V."/>
            <person name="Spatafora J.W."/>
            <person name="Aime M.C."/>
        </authorList>
    </citation>
    <scope>NUCLEOTIDE SEQUENCE [LARGE SCALE GENOMIC DNA]</scope>
    <source>
        <strain evidence="4 5">MCA 3645</strain>
    </source>
</reference>
<gene>
    <name evidence="4" type="ORF">BCV70DRAFT_53527</name>
</gene>
<keyword evidence="2" id="KW-1133">Transmembrane helix</keyword>
<feature type="compositionally biased region" description="Low complexity" evidence="1">
    <location>
        <begin position="132"/>
        <end position="148"/>
    </location>
</feature>
<accession>A0A317XUH6</accession>
<feature type="signal peptide" evidence="3">
    <location>
        <begin position="1"/>
        <end position="18"/>
    </location>
</feature>
<dbReference type="EMBL" id="KZ819189">
    <property type="protein sequence ID" value="PWZ01927.1"/>
    <property type="molecule type" value="Genomic_DNA"/>
</dbReference>
<dbReference type="InParanoid" id="A0A317XUH6"/>
<feature type="chain" id="PRO_5016355187" description="Transmembrane protein" evidence="3">
    <location>
        <begin position="19"/>
        <end position="198"/>
    </location>
</feature>
<evidence type="ECO:0000256" key="3">
    <source>
        <dbReference type="SAM" id="SignalP"/>
    </source>
</evidence>